<dbReference type="EMBL" id="KB405094">
    <property type="protein sequence ID" value="EMF52688.1"/>
    <property type="molecule type" value="Genomic_DNA"/>
</dbReference>
<feature type="region of interest" description="Disordered" evidence="1">
    <location>
        <begin position="1"/>
        <end position="28"/>
    </location>
</feature>
<evidence type="ECO:0000313" key="4">
    <source>
        <dbReference type="Proteomes" id="UP000030760"/>
    </source>
</evidence>
<organism evidence="3 4">
    <name type="scientific">Streptomyces bottropensis ATCC 25435</name>
    <dbReference type="NCBI Taxonomy" id="1054862"/>
    <lineage>
        <taxon>Bacteria</taxon>
        <taxon>Bacillati</taxon>
        <taxon>Actinomycetota</taxon>
        <taxon>Actinomycetes</taxon>
        <taxon>Kitasatosporales</taxon>
        <taxon>Streptomycetaceae</taxon>
        <taxon>Streptomyces</taxon>
    </lineage>
</organism>
<feature type="domain" description="DUF397" evidence="2">
    <location>
        <begin position="10"/>
        <end position="63"/>
    </location>
</feature>
<gene>
    <name evidence="3" type="ORF">SBD_5764</name>
</gene>
<dbReference type="InterPro" id="IPR007278">
    <property type="entry name" value="DUF397"/>
</dbReference>
<protein>
    <recommendedName>
        <fullName evidence="2">DUF397 domain-containing protein</fullName>
    </recommendedName>
</protein>
<reference evidence="4" key="1">
    <citation type="journal article" date="2013" name="Genome Announc.">
        <title>Draft Genome Sequence of Streptomyces bottropensis ATCC 25435, a Bottromycin-Producing Actinomycete.</title>
        <authorList>
            <person name="Zhang H."/>
            <person name="Zhou W."/>
            <person name="Zhuang Y."/>
            <person name="Liang X."/>
            <person name="Liu T."/>
        </authorList>
    </citation>
    <scope>NUCLEOTIDE SEQUENCE [LARGE SCALE GENOMIC DNA]</scope>
    <source>
        <strain evidence="4">ATCC 25435</strain>
    </source>
</reference>
<proteinExistence type="predicted"/>
<sequence length="72" mass="7534">MKDLPVPEGLHWQKSSFSGGGGDTSCVEISTAPTTLHLRESDSPTTILSPTPTALHALLTALRDGPRTPPQG</sequence>
<dbReference type="Pfam" id="PF04149">
    <property type="entry name" value="DUF397"/>
    <property type="match status" value="1"/>
</dbReference>
<evidence type="ECO:0000259" key="2">
    <source>
        <dbReference type="Pfam" id="PF04149"/>
    </source>
</evidence>
<accession>M3EU97</accession>
<name>M3EU97_9ACTN</name>
<evidence type="ECO:0000256" key="1">
    <source>
        <dbReference type="SAM" id="MobiDB-lite"/>
    </source>
</evidence>
<evidence type="ECO:0000313" key="3">
    <source>
        <dbReference type="EMBL" id="EMF52688.1"/>
    </source>
</evidence>
<dbReference type="Proteomes" id="UP000030760">
    <property type="component" value="Unassembled WGS sequence"/>
</dbReference>
<dbReference type="AlphaFoldDB" id="M3EU97"/>